<evidence type="ECO:0000313" key="4">
    <source>
        <dbReference type="Proteomes" id="UP000799437"/>
    </source>
</evidence>
<proteinExistence type="predicted"/>
<feature type="domain" description="Spindle pole body-associated protein cut12" evidence="2">
    <location>
        <begin position="158"/>
        <end position="279"/>
    </location>
</feature>
<feature type="region of interest" description="Disordered" evidence="1">
    <location>
        <begin position="334"/>
        <end position="466"/>
    </location>
</feature>
<gene>
    <name evidence="3" type="ORF">EJ05DRAFT_79620</name>
</gene>
<feature type="region of interest" description="Disordered" evidence="1">
    <location>
        <begin position="91"/>
        <end position="111"/>
    </location>
</feature>
<dbReference type="InterPro" id="IPR021589">
    <property type="entry name" value="Cut12"/>
</dbReference>
<evidence type="ECO:0000259" key="2">
    <source>
        <dbReference type="Pfam" id="PF11500"/>
    </source>
</evidence>
<organism evidence="3 4">
    <name type="scientific">Pseudovirgaria hyperparasitica</name>
    <dbReference type="NCBI Taxonomy" id="470096"/>
    <lineage>
        <taxon>Eukaryota</taxon>
        <taxon>Fungi</taxon>
        <taxon>Dikarya</taxon>
        <taxon>Ascomycota</taxon>
        <taxon>Pezizomycotina</taxon>
        <taxon>Dothideomycetes</taxon>
        <taxon>Dothideomycetes incertae sedis</taxon>
        <taxon>Acrospermales</taxon>
        <taxon>Acrospermaceae</taxon>
        <taxon>Pseudovirgaria</taxon>
    </lineage>
</organism>
<dbReference type="Pfam" id="PF11500">
    <property type="entry name" value="Cut12"/>
    <property type="match status" value="1"/>
</dbReference>
<feature type="compositionally biased region" description="Low complexity" evidence="1">
    <location>
        <begin position="611"/>
        <end position="620"/>
    </location>
</feature>
<feature type="region of interest" description="Disordered" evidence="1">
    <location>
        <begin position="123"/>
        <end position="145"/>
    </location>
</feature>
<feature type="region of interest" description="Disordered" evidence="1">
    <location>
        <begin position="484"/>
        <end position="548"/>
    </location>
</feature>
<feature type="compositionally biased region" description="Basic and acidic residues" evidence="1">
    <location>
        <begin position="499"/>
        <end position="518"/>
    </location>
</feature>
<feature type="compositionally biased region" description="Basic and acidic residues" evidence="1">
    <location>
        <begin position="168"/>
        <end position="181"/>
    </location>
</feature>
<dbReference type="GeneID" id="54491030"/>
<sequence>MFSWISGPRITNVAEDLQDTTFIEPPETPAHVFPVRAFKQALFGTPHPDHEIKSVPGKEQKLVEKKVPTEKTAPYIQIEGAAMDVDQNIAQPSGKPSGILMTPGTTSKGRKTVSFGTQVVDNEGKEPAIGRSGLPANFPGKFPSPWTPRMASVGDTKSRSSKLAEALYDARETIKPKEESQPKTSRKTSSANDAVTKSWARDDLDITLDLSEPRSESGKYWKQQYLTYSENSTREMKRLVNKAKLAKNYAAKKDQEVTELGVAMDQERKKLASRNHALEMQNRDYHDQIRRVTQENLRVNREVVALKHQLLSLGVKPIKSKGRKQDESIISEDQAMKMQNGMPRISAQSPARGRRRSKSARPLSGSTRKNTSYAPTETSVLPDRPPLHELHSNTLTKENNHPPSKDDVNTSSTPAPPKPPTEVRSSPDPWVQDLYISPSKLDKLTLPPPVHKPSEQRSGSQATLGNINGSIGVSMGAKARAALASASQMSLTPPCEHQPSNRHDHHREYRPSRREYRRPATAPVDASDLISVPKRPGSTGPPGAATGPVPMHLRGHSAHHLAHVPAQQHTRRQSAAEPQSHQHSPFNDGRRTNSLMDKDRAAKARERVAARRMMSAGGGA</sequence>
<dbReference type="Proteomes" id="UP000799437">
    <property type="component" value="Unassembled WGS sequence"/>
</dbReference>
<feature type="compositionally biased region" description="Basic and acidic residues" evidence="1">
    <location>
        <begin position="588"/>
        <end position="609"/>
    </location>
</feature>
<accession>A0A6A6W012</accession>
<feature type="region of interest" description="Disordered" evidence="1">
    <location>
        <begin position="565"/>
        <end position="620"/>
    </location>
</feature>
<feature type="compositionally biased region" description="Polar residues" evidence="1">
    <location>
        <begin position="364"/>
        <end position="379"/>
    </location>
</feature>
<protein>
    <recommendedName>
        <fullName evidence="2">Spindle pole body-associated protein cut12 domain-containing protein</fullName>
    </recommendedName>
</protein>
<feature type="compositionally biased region" description="Polar residues" evidence="1">
    <location>
        <begin position="456"/>
        <end position="466"/>
    </location>
</feature>
<evidence type="ECO:0000256" key="1">
    <source>
        <dbReference type="SAM" id="MobiDB-lite"/>
    </source>
</evidence>
<evidence type="ECO:0000313" key="3">
    <source>
        <dbReference type="EMBL" id="KAF2755845.1"/>
    </source>
</evidence>
<dbReference type="OrthoDB" id="5383703at2759"/>
<feature type="region of interest" description="Disordered" evidence="1">
    <location>
        <begin position="168"/>
        <end position="194"/>
    </location>
</feature>
<dbReference type="RefSeq" id="XP_033598296.1">
    <property type="nucleotide sequence ID" value="XM_033749976.1"/>
</dbReference>
<reference evidence="3" key="1">
    <citation type="journal article" date="2020" name="Stud. Mycol.">
        <title>101 Dothideomycetes genomes: a test case for predicting lifestyles and emergence of pathogens.</title>
        <authorList>
            <person name="Haridas S."/>
            <person name="Albert R."/>
            <person name="Binder M."/>
            <person name="Bloem J."/>
            <person name="Labutti K."/>
            <person name="Salamov A."/>
            <person name="Andreopoulos B."/>
            <person name="Baker S."/>
            <person name="Barry K."/>
            <person name="Bills G."/>
            <person name="Bluhm B."/>
            <person name="Cannon C."/>
            <person name="Castanera R."/>
            <person name="Culley D."/>
            <person name="Daum C."/>
            <person name="Ezra D."/>
            <person name="Gonzalez J."/>
            <person name="Henrissat B."/>
            <person name="Kuo A."/>
            <person name="Liang C."/>
            <person name="Lipzen A."/>
            <person name="Lutzoni F."/>
            <person name="Magnuson J."/>
            <person name="Mondo S."/>
            <person name="Nolan M."/>
            <person name="Ohm R."/>
            <person name="Pangilinan J."/>
            <person name="Park H.-J."/>
            <person name="Ramirez L."/>
            <person name="Alfaro M."/>
            <person name="Sun H."/>
            <person name="Tritt A."/>
            <person name="Yoshinaga Y."/>
            <person name="Zwiers L.-H."/>
            <person name="Turgeon B."/>
            <person name="Goodwin S."/>
            <person name="Spatafora J."/>
            <person name="Crous P."/>
            <person name="Grigoriev I."/>
        </authorList>
    </citation>
    <scope>NUCLEOTIDE SEQUENCE</scope>
    <source>
        <strain evidence="3">CBS 121739</strain>
    </source>
</reference>
<dbReference type="EMBL" id="ML996576">
    <property type="protein sequence ID" value="KAF2755845.1"/>
    <property type="molecule type" value="Genomic_DNA"/>
</dbReference>
<feature type="compositionally biased region" description="Polar residues" evidence="1">
    <location>
        <begin position="576"/>
        <end position="585"/>
    </location>
</feature>
<keyword evidence="4" id="KW-1185">Reference proteome</keyword>
<name>A0A6A6W012_9PEZI</name>
<dbReference type="AlphaFoldDB" id="A0A6A6W012"/>
<feature type="compositionally biased region" description="Basic and acidic residues" evidence="1">
    <location>
        <begin position="398"/>
        <end position="408"/>
    </location>
</feature>
<feature type="compositionally biased region" description="Low complexity" evidence="1">
    <location>
        <begin position="536"/>
        <end position="548"/>
    </location>
</feature>